<dbReference type="Pfam" id="PF25534">
    <property type="entry name" value="DUF7918"/>
    <property type="match status" value="1"/>
</dbReference>
<protein>
    <recommendedName>
        <fullName evidence="2">DUF7918 domain-containing protein</fullName>
    </recommendedName>
</protein>
<organism evidence="3 4">
    <name type="scientific">Collybiopsis luxurians FD-317 M1</name>
    <dbReference type="NCBI Taxonomy" id="944289"/>
    <lineage>
        <taxon>Eukaryota</taxon>
        <taxon>Fungi</taxon>
        <taxon>Dikarya</taxon>
        <taxon>Basidiomycota</taxon>
        <taxon>Agaricomycotina</taxon>
        <taxon>Agaricomycetes</taxon>
        <taxon>Agaricomycetidae</taxon>
        <taxon>Agaricales</taxon>
        <taxon>Marasmiineae</taxon>
        <taxon>Omphalotaceae</taxon>
        <taxon>Collybiopsis</taxon>
        <taxon>Collybiopsis luxurians</taxon>
    </lineage>
</organism>
<name>A0A0D0BDP3_9AGAR</name>
<dbReference type="PANTHER" id="PTHR36223">
    <property type="entry name" value="BETA-LACTAMASE-TYPE TRANSPEPTIDASE FOLD DOMAIN CONTAINING PROTEIN"/>
    <property type="match status" value="1"/>
</dbReference>
<evidence type="ECO:0000313" key="4">
    <source>
        <dbReference type="Proteomes" id="UP000053593"/>
    </source>
</evidence>
<proteinExistence type="predicted"/>
<keyword evidence="4" id="KW-1185">Reference proteome</keyword>
<dbReference type="HOGENOM" id="CLU_060356_0_1_1"/>
<dbReference type="OrthoDB" id="3364132at2759"/>
<feature type="compositionally biased region" description="Polar residues" evidence="1">
    <location>
        <begin position="238"/>
        <end position="255"/>
    </location>
</feature>
<accession>A0A0D0BDP3</accession>
<evidence type="ECO:0000256" key="1">
    <source>
        <dbReference type="SAM" id="MobiDB-lite"/>
    </source>
</evidence>
<reference evidence="3 4" key="1">
    <citation type="submission" date="2014-04" db="EMBL/GenBank/DDBJ databases">
        <title>Evolutionary Origins and Diversification of the Mycorrhizal Mutualists.</title>
        <authorList>
            <consortium name="DOE Joint Genome Institute"/>
            <consortium name="Mycorrhizal Genomics Consortium"/>
            <person name="Kohler A."/>
            <person name="Kuo A."/>
            <person name="Nagy L.G."/>
            <person name="Floudas D."/>
            <person name="Copeland A."/>
            <person name="Barry K.W."/>
            <person name="Cichocki N."/>
            <person name="Veneault-Fourrey C."/>
            <person name="LaButti K."/>
            <person name="Lindquist E.A."/>
            <person name="Lipzen A."/>
            <person name="Lundell T."/>
            <person name="Morin E."/>
            <person name="Murat C."/>
            <person name="Riley R."/>
            <person name="Ohm R."/>
            <person name="Sun H."/>
            <person name="Tunlid A."/>
            <person name="Henrissat B."/>
            <person name="Grigoriev I.V."/>
            <person name="Hibbett D.S."/>
            <person name="Martin F."/>
        </authorList>
    </citation>
    <scope>NUCLEOTIDE SEQUENCE [LARGE SCALE GENOMIC DNA]</scope>
    <source>
        <strain evidence="3 4">FD-317 M1</strain>
    </source>
</reference>
<dbReference type="Proteomes" id="UP000053593">
    <property type="component" value="Unassembled WGS sequence"/>
</dbReference>
<evidence type="ECO:0000313" key="3">
    <source>
        <dbReference type="EMBL" id="KIK61850.1"/>
    </source>
</evidence>
<sequence>MLRIGPYSAWIVVDGARLETHNPVLSRKNNFTTASGWIPSEAGKKFSLHWHNAVRDVALEAVVSIDGVECNRHVMLPASEFPDKSDTFRISYTRTSESTRRDFVFSVIQVTDDEEHSTFATDISKFGVINLDLWRIHIKRVVRCPLPRECKYPALKPQVVHERSKMDGMHHVKSGEEYKVPLSTVDMVDGEKMDKAPYVSFKFRYKPREFLLAQRIITRSPSPELELRMATGHRIKSRQTQTHGQYSRTRSHRGSIQAQMSISRLILWEPLR</sequence>
<evidence type="ECO:0000259" key="2">
    <source>
        <dbReference type="Pfam" id="PF25534"/>
    </source>
</evidence>
<dbReference type="InterPro" id="IPR057678">
    <property type="entry name" value="DUF7918"/>
</dbReference>
<gene>
    <name evidence="3" type="ORF">GYMLUDRAFT_224106</name>
</gene>
<feature type="region of interest" description="Disordered" evidence="1">
    <location>
        <begin position="234"/>
        <end position="255"/>
    </location>
</feature>
<feature type="domain" description="DUF7918" evidence="2">
    <location>
        <begin position="11"/>
        <end position="220"/>
    </location>
</feature>
<dbReference type="PANTHER" id="PTHR36223:SF1">
    <property type="entry name" value="TRANSCRIPTION ELONGATION FACTOR EAF N-TERMINAL DOMAIN-CONTAINING PROTEIN"/>
    <property type="match status" value="1"/>
</dbReference>
<dbReference type="AlphaFoldDB" id="A0A0D0BDP3"/>
<dbReference type="EMBL" id="KN834769">
    <property type="protein sequence ID" value="KIK61850.1"/>
    <property type="molecule type" value="Genomic_DNA"/>
</dbReference>